<dbReference type="EMBL" id="LCCU01000003">
    <property type="protein sequence ID" value="KKS39218.1"/>
    <property type="molecule type" value="Genomic_DNA"/>
</dbReference>
<name>A0A0G1BP20_UNCKA</name>
<dbReference type="AlphaFoldDB" id="A0A0G1BP20"/>
<protein>
    <submittedName>
        <fullName evidence="1">Uncharacterized protein</fullName>
    </submittedName>
</protein>
<evidence type="ECO:0000313" key="1">
    <source>
        <dbReference type="EMBL" id="KKS39218.1"/>
    </source>
</evidence>
<dbReference type="Proteomes" id="UP000033847">
    <property type="component" value="Unassembled WGS sequence"/>
</dbReference>
<comment type="caution">
    <text evidence="1">The sequence shown here is derived from an EMBL/GenBank/DDBJ whole genome shotgun (WGS) entry which is preliminary data.</text>
</comment>
<reference evidence="1 2" key="1">
    <citation type="journal article" date="2015" name="Nature">
        <title>rRNA introns, odd ribosomes, and small enigmatic genomes across a large radiation of phyla.</title>
        <authorList>
            <person name="Brown C.T."/>
            <person name="Hug L.A."/>
            <person name="Thomas B.C."/>
            <person name="Sharon I."/>
            <person name="Castelle C.J."/>
            <person name="Singh A."/>
            <person name="Wilkins M.J."/>
            <person name="Williams K.H."/>
            <person name="Banfield J.F."/>
        </authorList>
    </citation>
    <scope>NUCLEOTIDE SEQUENCE [LARGE SCALE GENOMIC DNA]</scope>
</reference>
<sequence>MENFEKQEPEEQLTLQGAGEILGVTKEEGEASVDYVMRLVEKSVNIVKESGIDEHNHEEKAKTDEEKTAWRVLEYISRSE</sequence>
<accession>A0A0G1BP20</accession>
<proteinExistence type="predicted"/>
<organism evidence="1 2">
    <name type="scientific">candidate division WWE3 bacterium GW2011_GWF1_42_14</name>
    <dbReference type="NCBI Taxonomy" id="1619138"/>
    <lineage>
        <taxon>Bacteria</taxon>
        <taxon>Katanobacteria</taxon>
    </lineage>
</organism>
<evidence type="ECO:0000313" key="2">
    <source>
        <dbReference type="Proteomes" id="UP000033847"/>
    </source>
</evidence>
<gene>
    <name evidence="1" type="ORF">UV00_C0003G0050</name>
</gene>